<evidence type="ECO:0000313" key="3">
    <source>
        <dbReference type="Proteomes" id="UP000197587"/>
    </source>
</evidence>
<dbReference type="RefSeq" id="WP_088264324.1">
    <property type="nucleotide sequence ID" value="NZ_JASZ02000017.1"/>
</dbReference>
<evidence type="ECO:0000313" key="2">
    <source>
        <dbReference type="EMBL" id="OWK97941.1"/>
    </source>
</evidence>
<dbReference type="PROSITE" id="PS51257">
    <property type="entry name" value="PROKAR_LIPOPROTEIN"/>
    <property type="match status" value="1"/>
</dbReference>
<organism evidence="2 3">
    <name type="scientific">Kaistella haifensis DSM 19056</name>
    <dbReference type="NCBI Taxonomy" id="1450526"/>
    <lineage>
        <taxon>Bacteria</taxon>
        <taxon>Pseudomonadati</taxon>
        <taxon>Bacteroidota</taxon>
        <taxon>Flavobacteriia</taxon>
        <taxon>Flavobacteriales</taxon>
        <taxon>Weeksellaceae</taxon>
        <taxon>Chryseobacterium group</taxon>
        <taxon>Kaistella</taxon>
    </lineage>
</organism>
<evidence type="ECO:0008006" key="4">
    <source>
        <dbReference type="Google" id="ProtNLM"/>
    </source>
</evidence>
<proteinExistence type="predicted"/>
<name>A0A246B902_9FLAO</name>
<evidence type="ECO:0000256" key="1">
    <source>
        <dbReference type="SAM" id="MobiDB-lite"/>
    </source>
</evidence>
<dbReference type="EMBL" id="JASZ02000017">
    <property type="protein sequence ID" value="OWK97941.1"/>
    <property type="molecule type" value="Genomic_DNA"/>
</dbReference>
<keyword evidence="3" id="KW-1185">Reference proteome</keyword>
<feature type="compositionally biased region" description="Basic and acidic residues" evidence="1">
    <location>
        <begin position="49"/>
        <end position="58"/>
    </location>
</feature>
<dbReference type="Proteomes" id="UP000197587">
    <property type="component" value="Unassembled WGS sequence"/>
</dbReference>
<sequence length="207" mass="23087">MITKQLFIAIGFLAFTACQKPKTAENQNIPKTEVKTEVKTESTSQPKSEMPKPTKTGEPEMSAGLPPDKEALETAKKEQQNTSNVIYFKEGENKFLKEYETNITFKQITEDSRCPKDVNCIWAGVATAEIEVMGLHTRPVTLKLSTINDSNKNYRKSQNFNGFSISLVELSPETTSDKGFKALKGSYKIGLKFSKENSENQDGTTTK</sequence>
<feature type="region of interest" description="Disordered" evidence="1">
    <location>
        <begin position="23"/>
        <end position="67"/>
    </location>
</feature>
<gene>
    <name evidence="2" type="ORF">AP75_08745</name>
</gene>
<dbReference type="AlphaFoldDB" id="A0A246B902"/>
<reference evidence="2 3" key="1">
    <citation type="submission" date="2017-05" db="EMBL/GenBank/DDBJ databases">
        <title>Genome of Chryseobacterium haifense.</title>
        <authorList>
            <person name="Newman J.D."/>
        </authorList>
    </citation>
    <scope>NUCLEOTIDE SEQUENCE [LARGE SCALE GENOMIC DNA]</scope>
    <source>
        <strain evidence="2 3">DSM 19056</strain>
    </source>
</reference>
<comment type="caution">
    <text evidence="2">The sequence shown here is derived from an EMBL/GenBank/DDBJ whole genome shotgun (WGS) entry which is preliminary data.</text>
</comment>
<accession>A0A246B902</accession>
<protein>
    <recommendedName>
        <fullName evidence="4">Lipoprotein</fullName>
    </recommendedName>
</protein>